<name>L7U5W1_MYXSD</name>
<keyword evidence="1" id="KW-0472">Membrane</keyword>
<dbReference type="EMBL" id="CP004025">
    <property type="protein sequence ID" value="AGC43245.1"/>
    <property type="molecule type" value="Genomic_DNA"/>
</dbReference>
<dbReference type="PATRIC" id="fig|1278073.3.peg.1963"/>
<keyword evidence="1" id="KW-1133">Transmembrane helix</keyword>
<dbReference type="KEGG" id="msd:MYSTI_01914"/>
<evidence type="ECO:0000256" key="1">
    <source>
        <dbReference type="SAM" id="Phobius"/>
    </source>
</evidence>
<proteinExistence type="predicted"/>
<keyword evidence="3" id="KW-1185">Reference proteome</keyword>
<accession>L7U5W1</accession>
<feature type="transmembrane region" description="Helical" evidence="1">
    <location>
        <begin position="30"/>
        <end position="47"/>
    </location>
</feature>
<organism evidence="2 3">
    <name type="scientific">Myxococcus stipitatus (strain DSM 14675 / JCM 12634 / Mx s8)</name>
    <dbReference type="NCBI Taxonomy" id="1278073"/>
    <lineage>
        <taxon>Bacteria</taxon>
        <taxon>Pseudomonadati</taxon>
        <taxon>Myxococcota</taxon>
        <taxon>Myxococcia</taxon>
        <taxon>Myxococcales</taxon>
        <taxon>Cystobacterineae</taxon>
        <taxon>Myxococcaceae</taxon>
        <taxon>Myxococcus</taxon>
    </lineage>
</organism>
<dbReference type="AlphaFoldDB" id="L7U5W1"/>
<protein>
    <submittedName>
        <fullName evidence="2">Uncharacterized protein</fullName>
    </submittedName>
</protein>
<dbReference type="STRING" id="1278073.MYSTI_01914"/>
<sequence>MCRTRKVLSVFCMDNIPSLASAIKDSPAGAMLAVCVLALGWLGRAYIAQMQAHTAAMQAQHDAHLQTAMLVAPLATKLVDALGLMERAVLNRHGGPS</sequence>
<gene>
    <name evidence="2" type="ordered locus">MYSTI_01914</name>
</gene>
<dbReference type="HOGENOM" id="CLU_2343772_0_0_7"/>
<evidence type="ECO:0000313" key="3">
    <source>
        <dbReference type="Proteomes" id="UP000011131"/>
    </source>
</evidence>
<dbReference type="Proteomes" id="UP000011131">
    <property type="component" value="Chromosome"/>
</dbReference>
<reference evidence="2 3" key="1">
    <citation type="journal article" date="2013" name="Genome Announc.">
        <title>Complete genome sequence of Myxococcus stipitatus strain DSM 14675, a fruiting myxobacterium.</title>
        <authorList>
            <person name="Huntley S."/>
            <person name="Kneip S."/>
            <person name="Treuner-Lange A."/>
            <person name="Sogaard-Andersen L."/>
        </authorList>
    </citation>
    <scope>NUCLEOTIDE SEQUENCE [LARGE SCALE GENOMIC DNA]</scope>
    <source>
        <strain evidence="3">DSM 14675 / JCM 12634 / Mx s8</strain>
    </source>
</reference>
<evidence type="ECO:0000313" key="2">
    <source>
        <dbReference type="EMBL" id="AGC43245.1"/>
    </source>
</evidence>
<keyword evidence="1" id="KW-0812">Transmembrane</keyword>